<evidence type="ECO:0000256" key="5">
    <source>
        <dbReference type="RuleBase" id="RU003615"/>
    </source>
</evidence>
<proteinExistence type="inferred from homology"/>
<dbReference type="SMART" id="SM00642">
    <property type="entry name" value="Aamy"/>
    <property type="match status" value="1"/>
</dbReference>
<reference evidence="10 11" key="1">
    <citation type="submission" date="2019-02" db="EMBL/GenBank/DDBJ databases">
        <title>Corallincola luteus sp. nov., a marine bacterium isolated from surface sediment of Bohai Sea in China.</title>
        <authorList>
            <person name="Ren Q."/>
        </authorList>
    </citation>
    <scope>NUCLEOTIDE SEQUENCE [LARGE SCALE GENOMIC DNA]</scope>
    <source>
        <strain evidence="10 11">DASS28</strain>
    </source>
</reference>
<evidence type="ECO:0000256" key="4">
    <source>
        <dbReference type="ARBA" id="ARBA00023295"/>
    </source>
</evidence>
<accession>A0ABY2AR64</accession>
<feature type="signal peptide" evidence="7">
    <location>
        <begin position="1"/>
        <end position="25"/>
    </location>
</feature>
<dbReference type="InterPro" id="IPR013780">
    <property type="entry name" value="Glyco_hydro_b"/>
</dbReference>
<dbReference type="InterPro" id="IPR006046">
    <property type="entry name" value="Alpha_amylase"/>
</dbReference>
<dbReference type="SUPFAM" id="SSF51445">
    <property type="entry name" value="(Trans)glycosidases"/>
    <property type="match status" value="1"/>
</dbReference>
<evidence type="ECO:0000256" key="2">
    <source>
        <dbReference type="ARBA" id="ARBA00022801"/>
    </source>
</evidence>
<sequence length="417" mass="45913">MMKIKVLGLACCLAASIGAATQSHAATEQNKSSSAVLLQGFHWNSHQYGWYNIMKGKASDMQSLGITHVWFPPPSDAASSEGYLPRQLNKLDSNYGSKSQLKSAITALNNKGIKAVADIVVNHRVGTTNWGDFTNPTWGSWSVTRDDEWTGSTGNWDTGDGYAAARDLDHTNTGVQDGIKSWMNNVLKDVGFSGWRYDYSKGYSPYYAKVYHDGTNPNFCVGEVWTNLYYNDVDAHRKQLMDYVDGTQGSCAAFDFTTKGLLNKALSSNEYWRLKDGSGKPAGGIGWWPQKMVTFVDNHDTGPSQSCGVGQNHWPVPCDKVMQGYAYILTHPGIPTVYWPHVYDWGLRGEIKNLIDIRKRAGLTSTSSVNVKASQNGLYAAIIGGKVAMKIGPNNWSPGSGWQLSTFGNNFAVWEKK</sequence>
<name>A0ABY2AR64_9GAMM</name>
<comment type="similarity">
    <text evidence="1 5">Belongs to the glycosyl hydrolase 13 family.</text>
</comment>
<evidence type="ECO:0000259" key="9">
    <source>
        <dbReference type="SMART" id="SM00810"/>
    </source>
</evidence>
<evidence type="ECO:0000259" key="8">
    <source>
        <dbReference type="SMART" id="SM00642"/>
    </source>
</evidence>
<evidence type="ECO:0000256" key="3">
    <source>
        <dbReference type="ARBA" id="ARBA00023277"/>
    </source>
</evidence>
<gene>
    <name evidence="10" type="ORF">EZV61_05730</name>
</gene>
<dbReference type="PANTHER" id="PTHR43447">
    <property type="entry name" value="ALPHA-AMYLASE"/>
    <property type="match status" value="1"/>
</dbReference>
<keyword evidence="7" id="KW-0732">Signal</keyword>
<evidence type="ECO:0000256" key="1">
    <source>
        <dbReference type="ARBA" id="ARBA00008061"/>
    </source>
</evidence>
<dbReference type="Pfam" id="PF00128">
    <property type="entry name" value="Alpha-amylase"/>
    <property type="match status" value="1"/>
</dbReference>
<dbReference type="InterPro" id="IPR017853">
    <property type="entry name" value="GH"/>
</dbReference>
<organism evidence="10 11">
    <name type="scientific">Corallincola luteus</name>
    <dbReference type="NCBI Taxonomy" id="1775177"/>
    <lineage>
        <taxon>Bacteria</taxon>
        <taxon>Pseudomonadati</taxon>
        <taxon>Pseudomonadota</taxon>
        <taxon>Gammaproteobacteria</taxon>
        <taxon>Alteromonadales</taxon>
        <taxon>Psychromonadaceae</taxon>
        <taxon>Corallincola</taxon>
    </lineage>
</organism>
<dbReference type="InterPro" id="IPR006047">
    <property type="entry name" value="GH13_cat_dom"/>
</dbReference>
<dbReference type="PRINTS" id="PR00110">
    <property type="entry name" value="ALPHAAMYLASE"/>
</dbReference>
<dbReference type="EC" id="3.2.1.1" evidence="6"/>
<keyword evidence="2 6" id="KW-0378">Hydrolase</keyword>
<dbReference type="Proteomes" id="UP000292554">
    <property type="component" value="Unassembled WGS sequence"/>
</dbReference>
<evidence type="ECO:0000256" key="7">
    <source>
        <dbReference type="SAM" id="SignalP"/>
    </source>
</evidence>
<feature type="domain" description="Alpha-amylase C-terminal beta-sheet" evidence="9">
    <location>
        <begin position="359"/>
        <end position="416"/>
    </location>
</feature>
<keyword evidence="3 6" id="KW-0119">Carbohydrate metabolism</keyword>
<comment type="caution">
    <text evidence="10">The sequence shown here is derived from an EMBL/GenBank/DDBJ whole genome shotgun (WGS) entry which is preliminary data.</text>
</comment>
<dbReference type="EMBL" id="SJXE01000001">
    <property type="protein sequence ID" value="TCI05670.1"/>
    <property type="molecule type" value="Genomic_DNA"/>
</dbReference>
<keyword evidence="11" id="KW-1185">Reference proteome</keyword>
<dbReference type="CDD" id="cd11314">
    <property type="entry name" value="AmyAc_arch_bac_plant_AmyA"/>
    <property type="match status" value="1"/>
</dbReference>
<protein>
    <recommendedName>
        <fullName evidence="6">Alpha-amylase</fullName>
        <ecNumber evidence="6">3.2.1.1</ecNumber>
    </recommendedName>
</protein>
<dbReference type="InterPro" id="IPR012850">
    <property type="entry name" value="A-amylase_bs_C"/>
</dbReference>
<evidence type="ECO:0000256" key="6">
    <source>
        <dbReference type="RuleBase" id="RU361134"/>
    </source>
</evidence>
<dbReference type="Gene3D" id="2.60.40.1180">
    <property type="entry name" value="Golgi alpha-mannosidase II"/>
    <property type="match status" value="1"/>
</dbReference>
<dbReference type="Pfam" id="PF07821">
    <property type="entry name" value="Alpha-amyl_C2"/>
    <property type="match status" value="1"/>
</dbReference>
<evidence type="ECO:0000313" key="10">
    <source>
        <dbReference type="EMBL" id="TCI05670.1"/>
    </source>
</evidence>
<keyword evidence="4 6" id="KW-0326">Glycosidase</keyword>
<dbReference type="SUPFAM" id="SSF51011">
    <property type="entry name" value="Glycosyl hydrolase domain"/>
    <property type="match status" value="1"/>
</dbReference>
<dbReference type="Gene3D" id="3.20.20.80">
    <property type="entry name" value="Glycosidases"/>
    <property type="match status" value="1"/>
</dbReference>
<dbReference type="SMART" id="SM00810">
    <property type="entry name" value="Alpha-amyl_C2"/>
    <property type="match status" value="1"/>
</dbReference>
<feature type="chain" id="PRO_5045699576" description="Alpha-amylase" evidence="7">
    <location>
        <begin position="26"/>
        <end position="417"/>
    </location>
</feature>
<comment type="catalytic activity">
    <reaction evidence="6">
        <text>Endohydrolysis of (1-&gt;4)-alpha-D-glucosidic linkages in polysaccharides containing three or more (1-&gt;4)-alpha-linked D-glucose units.</text>
        <dbReference type="EC" id="3.2.1.1"/>
    </reaction>
</comment>
<evidence type="ECO:0000313" key="11">
    <source>
        <dbReference type="Proteomes" id="UP000292554"/>
    </source>
</evidence>
<feature type="domain" description="Glycosyl hydrolase family 13 catalytic" evidence="8">
    <location>
        <begin position="35"/>
        <end position="358"/>
    </location>
</feature>